<evidence type="ECO:0000256" key="4">
    <source>
        <dbReference type="ARBA" id="ARBA00023163"/>
    </source>
</evidence>
<keyword evidence="2" id="KW-0805">Transcription regulation</keyword>
<evidence type="ECO:0000259" key="7">
    <source>
        <dbReference type="PROSITE" id="PS50811"/>
    </source>
</evidence>
<dbReference type="SMART" id="SM00774">
    <property type="entry name" value="WRKY"/>
    <property type="match status" value="1"/>
</dbReference>
<evidence type="ECO:0000256" key="2">
    <source>
        <dbReference type="ARBA" id="ARBA00023015"/>
    </source>
</evidence>
<dbReference type="InterPro" id="IPR003657">
    <property type="entry name" value="WRKY_dom"/>
</dbReference>
<feature type="compositionally biased region" description="Low complexity" evidence="6">
    <location>
        <begin position="88"/>
        <end position="108"/>
    </location>
</feature>
<comment type="subcellular location">
    <subcellularLocation>
        <location evidence="1">Nucleus</location>
    </subcellularLocation>
</comment>
<evidence type="ECO:0000256" key="3">
    <source>
        <dbReference type="ARBA" id="ARBA00023125"/>
    </source>
</evidence>
<keyword evidence="9" id="KW-1185">Reference proteome</keyword>
<proteinExistence type="predicted"/>
<protein>
    <recommendedName>
        <fullName evidence="7">WRKY domain-containing protein</fullName>
    </recommendedName>
</protein>
<dbReference type="PANTHER" id="PTHR31221:SF378">
    <property type="entry name" value="WRKY TRANSCRIPTION FACTOR 23-RELATED"/>
    <property type="match status" value="1"/>
</dbReference>
<reference evidence="8 9" key="1">
    <citation type="journal article" date="2024" name="G3 (Bethesda)">
        <title>Genome assembly of Hibiscus sabdariffa L. provides insights into metabolisms of medicinal natural products.</title>
        <authorList>
            <person name="Kim T."/>
        </authorList>
    </citation>
    <scope>NUCLEOTIDE SEQUENCE [LARGE SCALE GENOMIC DNA]</scope>
    <source>
        <strain evidence="8">TK-2024</strain>
        <tissue evidence="8">Old leaves</tissue>
    </source>
</reference>
<dbReference type="Pfam" id="PF03106">
    <property type="entry name" value="WRKY"/>
    <property type="match status" value="1"/>
</dbReference>
<feature type="region of interest" description="Disordered" evidence="6">
    <location>
        <begin position="75"/>
        <end position="145"/>
    </location>
</feature>
<organism evidence="8 9">
    <name type="scientific">Hibiscus sabdariffa</name>
    <name type="common">roselle</name>
    <dbReference type="NCBI Taxonomy" id="183260"/>
    <lineage>
        <taxon>Eukaryota</taxon>
        <taxon>Viridiplantae</taxon>
        <taxon>Streptophyta</taxon>
        <taxon>Embryophyta</taxon>
        <taxon>Tracheophyta</taxon>
        <taxon>Spermatophyta</taxon>
        <taxon>Magnoliopsida</taxon>
        <taxon>eudicotyledons</taxon>
        <taxon>Gunneridae</taxon>
        <taxon>Pentapetalae</taxon>
        <taxon>rosids</taxon>
        <taxon>malvids</taxon>
        <taxon>Malvales</taxon>
        <taxon>Malvaceae</taxon>
        <taxon>Malvoideae</taxon>
        <taxon>Hibiscus</taxon>
    </lineage>
</organism>
<name>A0ABR2BIV9_9ROSI</name>
<dbReference type="PROSITE" id="PS50811">
    <property type="entry name" value="WRKY"/>
    <property type="match status" value="1"/>
</dbReference>
<feature type="compositionally biased region" description="Basic residues" evidence="6">
    <location>
        <begin position="128"/>
        <end position="140"/>
    </location>
</feature>
<comment type="caution">
    <text evidence="8">The sequence shown here is derived from an EMBL/GenBank/DDBJ whole genome shotgun (WGS) entry which is preliminary data.</text>
</comment>
<dbReference type="EMBL" id="JBBPBM010000109">
    <property type="protein sequence ID" value="KAK8507088.1"/>
    <property type="molecule type" value="Genomic_DNA"/>
</dbReference>
<dbReference type="InterPro" id="IPR044810">
    <property type="entry name" value="WRKY_plant"/>
</dbReference>
<feature type="domain" description="WRKY" evidence="7">
    <location>
        <begin position="153"/>
        <end position="218"/>
    </location>
</feature>
<evidence type="ECO:0000313" key="8">
    <source>
        <dbReference type="EMBL" id="KAK8507088.1"/>
    </source>
</evidence>
<sequence>MANMGFSGENTSAATMAAAEASEVDKWDSFMNLLGAGVHQEFVAPLFDPYPHLILEDILHEQVLQLDTNQKLLPSPPFSAVPESSECLNNNPPATPNSSSISSLSNEEAANDEKQTKADEEQDEGPDKRRKLLKPKKNQKKERVPRFAFMTKSEIDHLDDGYRWRKYGQKAVKNCPFPRSYYRCTSGGCGVKKRVERSSEDPTVVVTTYEGQHTHPCPITSRGSIGFAEQQVQPYMYTPLENLTTTTTSTSSFDSWFPSLGQHELLQDIVVADQVMRQAEE</sequence>
<dbReference type="SUPFAM" id="SSF118290">
    <property type="entry name" value="WRKY DNA-binding domain"/>
    <property type="match status" value="1"/>
</dbReference>
<dbReference type="InterPro" id="IPR036576">
    <property type="entry name" value="WRKY_dom_sf"/>
</dbReference>
<accession>A0ABR2BIV9</accession>
<keyword evidence="5" id="KW-0539">Nucleus</keyword>
<evidence type="ECO:0000256" key="1">
    <source>
        <dbReference type="ARBA" id="ARBA00004123"/>
    </source>
</evidence>
<evidence type="ECO:0000256" key="5">
    <source>
        <dbReference type="ARBA" id="ARBA00023242"/>
    </source>
</evidence>
<keyword evidence="4" id="KW-0804">Transcription</keyword>
<gene>
    <name evidence="8" type="ORF">V6N12_008436</name>
</gene>
<keyword evidence="3" id="KW-0238">DNA-binding</keyword>
<dbReference type="Proteomes" id="UP001472677">
    <property type="component" value="Unassembled WGS sequence"/>
</dbReference>
<dbReference type="PANTHER" id="PTHR31221">
    <property type="entry name" value="WRKY TRANSCRIPTION FACTOR PROTEIN 1-RELATED"/>
    <property type="match status" value="1"/>
</dbReference>
<evidence type="ECO:0000256" key="6">
    <source>
        <dbReference type="SAM" id="MobiDB-lite"/>
    </source>
</evidence>
<evidence type="ECO:0000313" key="9">
    <source>
        <dbReference type="Proteomes" id="UP001472677"/>
    </source>
</evidence>
<dbReference type="Gene3D" id="2.20.25.80">
    <property type="entry name" value="WRKY domain"/>
    <property type="match status" value="1"/>
</dbReference>